<dbReference type="Pfam" id="PF00155">
    <property type="entry name" value="Aminotran_1_2"/>
    <property type="match status" value="1"/>
</dbReference>
<dbReference type="GO" id="GO:0004400">
    <property type="term" value="F:histidinol-phosphate transaminase activity"/>
    <property type="evidence" value="ECO:0007669"/>
    <property type="project" value="UniProtKB-EC"/>
</dbReference>
<comment type="catalytic activity">
    <reaction evidence="10 11">
        <text>L-histidinol phosphate + 2-oxoglutarate = 3-(imidazol-4-yl)-2-oxopropyl phosphate + L-glutamate</text>
        <dbReference type="Rhea" id="RHEA:23744"/>
        <dbReference type="ChEBI" id="CHEBI:16810"/>
        <dbReference type="ChEBI" id="CHEBI:29985"/>
        <dbReference type="ChEBI" id="CHEBI:57766"/>
        <dbReference type="ChEBI" id="CHEBI:57980"/>
        <dbReference type="EC" id="2.6.1.9"/>
    </reaction>
</comment>
<comment type="subunit">
    <text evidence="4 11">Homodimer.</text>
</comment>
<keyword evidence="6 11" id="KW-0028">Amino-acid biosynthesis</keyword>
<keyword evidence="5 11" id="KW-0032">Aminotransferase</keyword>
<dbReference type="Gene3D" id="3.90.1150.10">
    <property type="entry name" value="Aspartate Aminotransferase, domain 1"/>
    <property type="match status" value="1"/>
</dbReference>
<comment type="pathway">
    <text evidence="2 11">Amino-acid biosynthesis; L-histidine biosynthesis; L-histidine from 5-phospho-alpha-D-ribose 1-diphosphate: step 7/9.</text>
</comment>
<reference evidence="13 14" key="1">
    <citation type="submission" date="2020-03" db="EMBL/GenBank/DDBJ databases">
        <title>Alteromonas ponticola sp. nov., isolated from seawater.</title>
        <authorList>
            <person name="Yoon J.-H."/>
            <person name="Kim Y.-O."/>
        </authorList>
    </citation>
    <scope>NUCLEOTIDE SEQUENCE [LARGE SCALE GENOMIC DNA]</scope>
    <source>
        <strain evidence="13 14">MYP5</strain>
    </source>
</reference>
<keyword evidence="8 11" id="KW-0663">Pyridoxal phosphate</keyword>
<evidence type="ECO:0000256" key="9">
    <source>
        <dbReference type="ARBA" id="ARBA00023102"/>
    </source>
</evidence>
<organism evidence="13 14">
    <name type="scientific">Alteromonas ponticola</name>
    <dbReference type="NCBI Taxonomy" id="2720613"/>
    <lineage>
        <taxon>Bacteria</taxon>
        <taxon>Pseudomonadati</taxon>
        <taxon>Pseudomonadota</taxon>
        <taxon>Gammaproteobacteria</taxon>
        <taxon>Alteromonadales</taxon>
        <taxon>Alteromonadaceae</taxon>
        <taxon>Alteromonas/Salinimonas group</taxon>
        <taxon>Alteromonas</taxon>
    </lineage>
</organism>
<dbReference type="NCBIfam" id="TIGR01141">
    <property type="entry name" value="hisC"/>
    <property type="match status" value="1"/>
</dbReference>
<dbReference type="EC" id="2.6.1.9" evidence="11"/>
<comment type="caution">
    <text evidence="13">The sequence shown here is derived from an EMBL/GenBank/DDBJ whole genome shotgun (WGS) entry which is preliminary data.</text>
</comment>
<dbReference type="InterPro" id="IPR015421">
    <property type="entry name" value="PyrdxlP-dep_Trfase_major"/>
</dbReference>
<evidence type="ECO:0000256" key="4">
    <source>
        <dbReference type="ARBA" id="ARBA00011738"/>
    </source>
</evidence>
<dbReference type="Proteomes" id="UP000709336">
    <property type="component" value="Unassembled WGS sequence"/>
</dbReference>
<dbReference type="SUPFAM" id="SSF53383">
    <property type="entry name" value="PLP-dependent transferases"/>
    <property type="match status" value="1"/>
</dbReference>
<protein>
    <recommendedName>
        <fullName evidence="11">Histidinol-phosphate aminotransferase</fullName>
        <ecNumber evidence="11">2.6.1.9</ecNumber>
    </recommendedName>
    <alternativeName>
        <fullName evidence="11">Imidazole acetol-phosphate transaminase</fullName>
    </alternativeName>
</protein>
<dbReference type="Gene3D" id="3.40.640.10">
    <property type="entry name" value="Type I PLP-dependent aspartate aminotransferase-like (Major domain)"/>
    <property type="match status" value="1"/>
</dbReference>
<comment type="similarity">
    <text evidence="3 11">Belongs to the class-II pyridoxal-phosphate-dependent aminotransferase family. Histidinol-phosphate aminotransferase subfamily.</text>
</comment>
<dbReference type="PROSITE" id="PS00599">
    <property type="entry name" value="AA_TRANSFER_CLASS_2"/>
    <property type="match status" value="1"/>
</dbReference>
<sequence length="360" mass="39740">MSALTEKLLNSNLKTLTPYESARRLFSGGTDWLNANESPFCNDIEVALTDYNRYPDCQPKGLINAYANYAQVQADKVLATRGADEGIELLIRTFCEYQRDSILICPPTYGMYKISAQTCGINTVEVPLNADFSLDVAAITAVENVNIVFLCSPNNPTGTLLNEEDVVQVLTHFSNKALVVLDEAYIEFSTQQNWAAMLDKFPNLVVLRTLSKAFALAGLRCGFTLANPDIIQSLLKTIAPYPVSAPVAQIAQRALSDEGITLMRQQVAYLTAEQNRVREALSGHAGVNLKGGNAANFILFQYTYRTQLMQHLVDNGMLIRDQSKQVGLADCLRMTIGSRSQNDRFLSLLDQYLNDTGDVA</sequence>
<keyword evidence="14" id="KW-1185">Reference proteome</keyword>
<evidence type="ECO:0000256" key="1">
    <source>
        <dbReference type="ARBA" id="ARBA00001933"/>
    </source>
</evidence>
<evidence type="ECO:0000256" key="3">
    <source>
        <dbReference type="ARBA" id="ARBA00007970"/>
    </source>
</evidence>
<dbReference type="EMBL" id="JAATNW010000008">
    <property type="protein sequence ID" value="NMH61350.1"/>
    <property type="molecule type" value="Genomic_DNA"/>
</dbReference>
<evidence type="ECO:0000256" key="7">
    <source>
        <dbReference type="ARBA" id="ARBA00022679"/>
    </source>
</evidence>
<evidence type="ECO:0000313" key="13">
    <source>
        <dbReference type="EMBL" id="NMH61350.1"/>
    </source>
</evidence>
<dbReference type="InterPro" id="IPR005861">
    <property type="entry name" value="HisP_aminotrans"/>
</dbReference>
<dbReference type="InterPro" id="IPR015424">
    <property type="entry name" value="PyrdxlP-dep_Trfase"/>
</dbReference>
<gene>
    <name evidence="11 13" type="primary">hisC</name>
    <name evidence="13" type="ORF">HCJ96_15065</name>
</gene>
<keyword evidence="7 11" id="KW-0808">Transferase</keyword>
<evidence type="ECO:0000256" key="6">
    <source>
        <dbReference type="ARBA" id="ARBA00022605"/>
    </source>
</evidence>
<evidence type="ECO:0000256" key="11">
    <source>
        <dbReference type="HAMAP-Rule" id="MF_01023"/>
    </source>
</evidence>
<proteinExistence type="inferred from homology"/>
<comment type="cofactor">
    <cofactor evidence="1 11">
        <name>pyridoxal 5'-phosphate</name>
        <dbReference type="ChEBI" id="CHEBI:597326"/>
    </cofactor>
</comment>
<dbReference type="RefSeq" id="WP_169211909.1">
    <property type="nucleotide sequence ID" value="NZ_JAATNW010000008.1"/>
</dbReference>
<feature type="domain" description="Aminotransferase class I/classII large" evidence="12">
    <location>
        <begin position="47"/>
        <end position="347"/>
    </location>
</feature>
<dbReference type="PANTHER" id="PTHR42885:SF2">
    <property type="entry name" value="HISTIDINOL-PHOSPHATE AMINOTRANSFERASE"/>
    <property type="match status" value="1"/>
</dbReference>
<name>A0ABX1R4H4_9ALTE</name>
<dbReference type="HAMAP" id="MF_01023">
    <property type="entry name" value="HisC_aminotrans_2"/>
    <property type="match status" value="1"/>
</dbReference>
<feature type="modified residue" description="N6-(pyridoxal phosphate)lysine" evidence="11">
    <location>
        <position position="212"/>
    </location>
</feature>
<dbReference type="InterPro" id="IPR004839">
    <property type="entry name" value="Aminotransferase_I/II_large"/>
</dbReference>
<dbReference type="InterPro" id="IPR001917">
    <property type="entry name" value="Aminotrans_II_pyridoxalP_BS"/>
</dbReference>
<dbReference type="InterPro" id="IPR015422">
    <property type="entry name" value="PyrdxlP-dep_Trfase_small"/>
</dbReference>
<evidence type="ECO:0000256" key="10">
    <source>
        <dbReference type="ARBA" id="ARBA00047481"/>
    </source>
</evidence>
<evidence type="ECO:0000256" key="8">
    <source>
        <dbReference type="ARBA" id="ARBA00022898"/>
    </source>
</evidence>
<keyword evidence="9 11" id="KW-0368">Histidine biosynthesis</keyword>
<evidence type="ECO:0000256" key="5">
    <source>
        <dbReference type="ARBA" id="ARBA00022576"/>
    </source>
</evidence>
<dbReference type="PANTHER" id="PTHR42885">
    <property type="entry name" value="HISTIDINOL-PHOSPHATE AMINOTRANSFERASE-RELATED"/>
    <property type="match status" value="1"/>
</dbReference>
<evidence type="ECO:0000256" key="2">
    <source>
        <dbReference type="ARBA" id="ARBA00005011"/>
    </source>
</evidence>
<dbReference type="CDD" id="cd00609">
    <property type="entry name" value="AAT_like"/>
    <property type="match status" value="1"/>
</dbReference>
<evidence type="ECO:0000259" key="12">
    <source>
        <dbReference type="Pfam" id="PF00155"/>
    </source>
</evidence>
<evidence type="ECO:0000313" key="14">
    <source>
        <dbReference type="Proteomes" id="UP000709336"/>
    </source>
</evidence>
<accession>A0ABX1R4H4</accession>